<dbReference type="RefSeq" id="XP_001797355.1">
    <property type="nucleotide sequence ID" value="XM_001797303.1"/>
</dbReference>
<dbReference type="AlphaFoldDB" id="Q0UML7"/>
<dbReference type="EMBL" id="CH445334">
    <property type="protein sequence ID" value="EAT85648.2"/>
    <property type="molecule type" value="Genomic_DNA"/>
</dbReference>
<organism evidence="1 2">
    <name type="scientific">Phaeosphaeria nodorum (strain SN15 / ATCC MYA-4574 / FGSC 10173)</name>
    <name type="common">Glume blotch fungus</name>
    <name type="synonym">Parastagonospora nodorum</name>
    <dbReference type="NCBI Taxonomy" id="321614"/>
    <lineage>
        <taxon>Eukaryota</taxon>
        <taxon>Fungi</taxon>
        <taxon>Dikarya</taxon>
        <taxon>Ascomycota</taxon>
        <taxon>Pezizomycotina</taxon>
        <taxon>Dothideomycetes</taxon>
        <taxon>Pleosporomycetidae</taxon>
        <taxon>Pleosporales</taxon>
        <taxon>Pleosporineae</taxon>
        <taxon>Phaeosphaeriaceae</taxon>
        <taxon>Parastagonospora</taxon>
    </lineage>
</organism>
<dbReference type="KEGG" id="pno:SNOG_06997"/>
<name>Q0UML7_PHANO</name>
<protein>
    <submittedName>
        <fullName evidence="1">Uncharacterized protein</fullName>
    </submittedName>
</protein>
<dbReference type="GeneID" id="5974245"/>
<gene>
    <name evidence="1" type="ORF">SNOG_06997</name>
</gene>
<evidence type="ECO:0000313" key="1">
    <source>
        <dbReference type="EMBL" id="EAT85648.2"/>
    </source>
</evidence>
<dbReference type="InParanoid" id="Q0UML7"/>
<proteinExistence type="predicted"/>
<dbReference type="Proteomes" id="UP000001055">
    <property type="component" value="Unassembled WGS sequence"/>
</dbReference>
<dbReference type="HOGENOM" id="CLU_2197879_0_0_1"/>
<evidence type="ECO:0000313" key="2">
    <source>
        <dbReference type="Proteomes" id="UP000001055"/>
    </source>
</evidence>
<reference evidence="2" key="1">
    <citation type="journal article" date="2007" name="Plant Cell">
        <title>Dothideomycete-plant interactions illuminated by genome sequencing and EST analysis of the wheat pathogen Stagonospora nodorum.</title>
        <authorList>
            <person name="Hane J.K."/>
            <person name="Lowe R.G."/>
            <person name="Solomon P.S."/>
            <person name="Tan K.C."/>
            <person name="Schoch C.L."/>
            <person name="Spatafora J.W."/>
            <person name="Crous P.W."/>
            <person name="Kodira C."/>
            <person name="Birren B.W."/>
            <person name="Galagan J.E."/>
            <person name="Torriani S.F."/>
            <person name="McDonald B.A."/>
            <person name="Oliver R.P."/>
        </authorList>
    </citation>
    <scope>NUCLEOTIDE SEQUENCE [LARGE SCALE GENOMIC DNA]</scope>
    <source>
        <strain evidence="2">SN15 / ATCC MYA-4574 / FGSC 10173</strain>
    </source>
</reference>
<sequence length="108" mass="12129">MVLYRRLRWARRGISLRQNPLFLGGAKNLLSFWVLREGVDTLCFCGGAEGSDVWLYTSLGYAFNFPSFGAREMRVWFSSLSFSFPMTMAFYLLEDGESGIFGNAEGGG</sequence>
<accession>Q0UML7</accession>